<evidence type="ECO:0000313" key="2">
    <source>
        <dbReference type="EMBL" id="SFE93738.1"/>
    </source>
</evidence>
<proteinExistence type="predicted"/>
<dbReference type="Proteomes" id="UP000199400">
    <property type="component" value="Unassembled WGS sequence"/>
</dbReference>
<evidence type="ECO:0000313" key="3">
    <source>
        <dbReference type="Proteomes" id="UP000199400"/>
    </source>
</evidence>
<dbReference type="EMBL" id="FOMX01000023">
    <property type="protein sequence ID" value="SFE93738.1"/>
    <property type="molecule type" value="Genomic_DNA"/>
</dbReference>
<dbReference type="Gene3D" id="1.10.357.10">
    <property type="entry name" value="Tetracycline Repressor, domain 2"/>
    <property type="match status" value="1"/>
</dbReference>
<dbReference type="RefSeq" id="WP_256254095.1">
    <property type="nucleotide sequence ID" value="NZ_FOMX01000023.1"/>
</dbReference>
<dbReference type="InterPro" id="IPR036271">
    <property type="entry name" value="Tet_transcr_reg_TetR-rel_C_sf"/>
</dbReference>
<dbReference type="AlphaFoldDB" id="A0A1I2EMR3"/>
<evidence type="ECO:0000256" key="1">
    <source>
        <dbReference type="SAM" id="MobiDB-lite"/>
    </source>
</evidence>
<reference evidence="3" key="1">
    <citation type="submission" date="2016-10" db="EMBL/GenBank/DDBJ databases">
        <authorList>
            <person name="Varghese N."/>
            <person name="Submissions S."/>
        </authorList>
    </citation>
    <scope>NUCLEOTIDE SEQUENCE [LARGE SCALE GENOMIC DNA]</scope>
    <source>
        <strain evidence="3">ATCC 25963</strain>
    </source>
</reference>
<name>A0A1I2EMR3_9BACT</name>
<feature type="region of interest" description="Disordered" evidence="1">
    <location>
        <begin position="171"/>
        <end position="238"/>
    </location>
</feature>
<accession>A0A1I2EMR3</accession>
<gene>
    <name evidence="2" type="ORF">SAMN02745121_06127</name>
</gene>
<protein>
    <submittedName>
        <fullName evidence="2">Uncharacterized protein</fullName>
    </submittedName>
</protein>
<keyword evidence="3" id="KW-1185">Reference proteome</keyword>
<feature type="compositionally biased region" description="Basic and acidic residues" evidence="1">
    <location>
        <begin position="190"/>
        <end position="199"/>
    </location>
</feature>
<feature type="region of interest" description="Disordered" evidence="1">
    <location>
        <begin position="254"/>
        <end position="281"/>
    </location>
</feature>
<organism evidence="2 3">
    <name type="scientific">Nannocystis exedens</name>
    <dbReference type="NCBI Taxonomy" id="54"/>
    <lineage>
        <taxon>Bacteria</taxon>
        <taxon>Pseudomonadati</taxon>
        <taxon>Myxococcota</taxon>
        <taxon>Polyangia</taxon>
        <taxon>Nannocystales</taxon>
        <taxon>Nannocystaceae</taxon>
        <taxon>Nannocystis</taxon>
    </lineage>
</organism>
<sequence length="281" mass="30130">MQQRGQQRRHVGKAPGRVDVQAAAEHVTQPARQRAELVQRAQAGGAQQIGARRGLGEPELVRGPIRARLQHLFKILVEAGNRAHFLLVAAELFDDPELTRATEEVDARVAPLLDEAIREGVIRSDVPGEFLGDVLEAMVYGAWTSVARQRITAADAQTWLLETFLHGFGSKGRTEAPRPAARARKAAARGPERGAGPRDRTRRSRLRPGASRGALSRGTSSWRGGAAGHTTATGGCGRPWCPCGKTDALDVPGGAIRRGWACPKSGRSSAPMRSRSGGSPW</sequence>
<dbReference type="SUPFAM" id="SSF48498">
    <property type="entry name" value="Tetracyclin repressor-like, C-terminal domain"/>
    <property type="match status" value="1"/>
</dbReference>